<gene>
    <name evidence="4" type="ORF">RD1301_v1_2250011</name>
    <name evidence="2" type="ORF">TD1301_v1_350050</name>
    <name evidence="3" type="ORF">TF3108_v1_520050</name>
</gene>
<organism evidence="2">
    <name type="scientific">Ralstonia solanacearum</name>
    <name type="common">Pseudomonas solanacearum</name>
    <dbReference type="NCBI Taxonomy" id="305"/>
    <lineage>
        <taxon>Bacteria</taxon>
        <taxon>Pseudomonadati</taxon>
        <taxon>Pseudomonadota</taxon>
        <taxon>Betaproteobacteria</taxon>
        <taxon>Burkholderiales</taxon>
        <taxon>Burkholderiaceae</taxon>
        <taxon>Ralstonia</taxon>
        <taxon>Ralstonia solanacearum species complex</taxon>
    </lineage>
</organism>
<evidence type="ECO:0000313" key="3">
    <source>
        <dbReference type="EMBL" id="CUV40611.1"/>
    </source>
</evidence>
<accession>A0A0S4VFE5</accession>
<evidence type="ECO:0000313" key="2">
    <source>
        <dbReference type="EMBL" id="CUV33331.1"/>
    </source>
</evidence>
<sequence>MATSTGQTPEWAILHQYRGN</sequence>
<proteinExistence type="predicted"/>
<dbReference type="EMBL" id="LN899822">
    <property type="protein sequence ID" value="CUV62374.1"/>
    <property type="molecule type" value="Genomic_DNA"/>
</dbReference>
<evidence type="ECO:0000313" key="4">
    <source>
        <dbReference type="EMBL" id="CUV62374.1"/>
    </source>
</evidence>
<feature type="region of interest" description="Disordered" evidence="1">
    <location>
        <begin position="1"/>
        <end position="20"/>
    </location>
</feature>
<dbReference type="EMBL" id="LN899826">
    <property type="protein sequence ID" value="CUV40611.1"/>
    <property type="molecule type" value="Genomic_DNA"/>
</dbReference>
<dbReference type="AlphaFoldDB" id="A0A0S4VFE5"/>
<name>A0A0S4VFE5_RALSL</name>
<protein>
    <submittedName>
        <fullName evidence="2">Hypothethical protein</fullName>
    </submittedName>
</protein>
<dbReference type="EMBL" id="LN899825">
    <property type="protein sequence ID" value="CUV33331.1"/>
    <property type="molecule type" value="Genomic_DNA"/>
</dbReference>
<evidence type="ECO:0000256" key="1">
    <source>
        <dbReference type="SAM" id="MobiDB-lite"/>
    </source>
</evidence>
<reference evidence="2" key="1">
    <citation type="submission" date="2015-10" db="EMBL/GenBank/DDBJ databases">
        <authorList>
            <person name="Gilbert D.G."/>
        </authorList>
    </citation>
    <scope>NUCLEOTIDE SEQUENCE</scope>
    <source>
        <strain evidence="2">Phyl III-seqv23</strain>
    </source>
</reference>